<dbReference type="InterPro" id="IPR025646">
    <property type="entry name" value="DUF4350"/>
</dbReference>
<dbReference type="EMBL" id="CP120682">
    <property type="protein sequence ID" value="WKN39110.1"/>
    <property type="molecule type" value="Genomic_DNA"/>
</dbReference>
<sequence>MKDRKYYAFLGGTLLLLILVEILSPEPTDWTFTLHHRDKIPYGTYVLRDLMEDLFPDQQVRTTYETLYEIEQEEGLSSNVLLLASEFMPDSLDSEALLQNVAQGNQAFISANHFYGYFANALNLETEEATFSAADSATVDEMMAYHSMFTSYDSTLTTVLQRNDAGEPTLLKIQWKKGQLFLHSEPRVFTNYELLHEKRYEEAARLLSFLPVQDVLWTEYYQVGKLESGSPFRFLMSQPPLRWGLYVALLGLLLFVIFEAKRKQRVIPIHLPPTNTTLEFVSTVGNLYYRTRDHKNLAGKKIAHFYRFVRERYRLHPDPADEVFREELTHKADKKRVEVDRLLNQIVKIQQAARVEEKALLTLNQRVDAFYQTAR</sequence>
<name>A0AA49GQF7_9BACT</name>
<reference evidence="4" key="2">
    <citation type="journal article" date="2024" name="Antonie Van Leeuwenhoek">
        <title>Roseihalotalea indica gen. nov., sp. nov., a halophilic Bacteroidetes from mesopelagic Southwest Indian Ocean with higher carbohydrate metabolic potential.</title>
        <authorList>
            <person name="Chen B."/>
            <person name="Zhang M."/>
            <person name="Lin D."/>
            <person name="Ye J."/>
            <person name="Tang K."/>
        </authorList>
    </citation>
    <scope>NUCLEOTIDE SEQUENCE</scope>
    <source>
        <strain evidence="4">TK19036</strain>
    </source>
</reference>
<feature type="domain" description="DUF4350" evidence="3">
    <location>
        <begin position="38"/>
        <end position="207"/>
    </location>
</feature>
<evidence type="ECO:0000313" key="4">
    <source>
        <dbReference type="EMBL" id="WKN39110.1"/>
    </source>
</evidence>
<gene>
    <name evidence="4" type="ORF">K4G66_10410</name>
</gene>
<keyword evidence="2" id="KW-0812">Transmembrane</keyword>
<proteinExistence type="predicted"/>
<keyword evidence="2" id="KW-1133">Transmembrane helix</keyword>
<evidence type="ECO:0000256" key="2">
    <source>
        <dbReference type="SAM" id="Phobius"/>
    </source>
</evidence>
<protein>
    <submittedName>
        <fullName evidence="4">DUF4350 domain-containing protein</fullName>
    </submittedName>
</protein>
<dbReference type="AlphaFoldDB" id="A0AA49GQF7"/>
<organism evidence="4">
    <name type="scientific">Roseihalotalea indica</name>
    <dbReference type="NCBI Taxonomy" id="2867963"/>
    <lineage>
        <taxon>Bacteria</taxon>
        <taxon>Pseudomonadati</taxon>
        <taxon>Bacteroidota</taxon>
        <taxon>Cytophagia</taxon>
        <taxon>Cytophagales</taxon>
        <taxon>Catalimonadaceae</taxon>
        <taxon>Roseihalotalea</taxon>
    </lineage>
</organism>
<feature type="transmembrane region" description="Helical" evidence="2">
    <location>
        <begin position="243"/>
        <end position="260"/>
    </location>
</feature>
<keyword evidence="2" id="KW-0472">Membrane</keyword>
<keyword evidence="1" id="KW-0175">Coiled coil</keyword>
<feature type="coiled-coil region" evidence="1">
    <location>
        <begin position="325"/>
        <end position="352"/>
    </location>
</feature>
<accession>A0AA49GQF7</accession>
<evidence type="ECO:0000259" key="3">
    <source>
        <dbReference type="Pfam" id="PF14258"/>
    </source>
</evidence>
<dbReference type="Pfam" id="PF14258">
    <property type="entry name" value="DUF4350"/>
    <property type="match status" value="1"/>
</dbReference>
<reference evidence="4" key="1">
    <citation type="journal article" date="2023" name="Comput. Struct. Biotechnol. J.">
        <title>Discovery of a novel marine Bacteroidetes with a rich repertoire of carbohydrate-active enzymes.</title>
        <authorList>
            <person name="Chen B."/>
            <person name="Liu G."/>
            <person name="Chen Q."/>
            <person name="Wang H."/>
            <person name="Liu L."/>
            <person name="Tang K."/>
        </authorList>
    </citation>
    <scope>NUCLEOTIDE SEQUENCE</scope>
    <source>
        <strain evidence="4">TK19036</strain>
    </source>
</reference>
<evidence type="ECO:0000256" key="1">
    <source>
        <dbReference type="SAM" id="Coils"/>
    </source>
</evidence>